<dbReference type="Proteomes" id="UP001429601">
    <property type="component" value="Unassembled WGS sequence"/>
</dbReference>
<protein>
    <recommendedName>
        <fullName evidence="5">DJ-1/PfpI domain-containing protein</fullName>
    </recommendedName>
</protein>
<name>A0ABX0Q0S6_9GAMM</name>
<dbReference type="PANTHER" id="PTHR48094">
    <property type="entry name" value="PROTEIN/NUCLEIC ACID DEGLYCASE DJ-1-RELATED"/>
    <property type="match status" value="1"/>
</dbReference>
<dbReference type="InterPro" id="IPR002818">
    <property type="entry name" value="DJ-1/PfpI"/>
</dbReference>
<evidence type="ECO:0000313" key="7">
    <source>
        <dbReference type="Proteomes" id="UP001429601"/>
    </source>
</evidence>
<dbReference type="SUPFAM" id="SSF54427">
    <property type="entry name" value="NTF2-like"/>
    <property type="match status" value="1"/>
</dbReference>
<dbReference type="Pfam" id="PF01965">
    <property type="entry name" value="DJ-1_PfpI"/>
    <property type="match status" value="1"/>
</dbReference>
<evidence type="ECO:0000256" key="2">
    <source>
        <dbReference type="ARBA" id="ARBA00023239"/>
    </source>
</evidence>
<evidence type="ECO:0000313" key="6">
    <source>
        <dbReference type="EMBL" id="NID03297.1"/>
    </source>
</evidence>
<keyword evidence="4" id="KW-0732">Signal</keyword>
<sequence length="390" mass="42875">MATWVLEGNMCHHEMPAKMAGGLKKTLFMLCLLMAPASVFAQNTQTDEDAIRRTLNDYIEGRNNSDMERLTRAFDKQADLRFRNPDTGRLSIWSLADYVGKFTPGKKLACSGRIVSVDVAGGAAQGKVVLNCGEKIYADYINLLKIGESWVIASKVYSLYPARKKVLFVITSHEALGTTGKKTGFHFGEAARAYKPFHDAGYDVDFASPKGGQTYFHGADLNDETERWFIRHPDAVDAIFNARKLSEIDPEKYAAVYFVGGHGVMWDLPGDGSSETIARTIYEHGGVVGAVCHGPAALINVKLTNGRYLVAGKTVTSFTDREEREIKLDRVVPFLTQRALENKGATFRAATNWEANVQADGRLVTGQNPASTKKVADEMIRLLNAASPVQ</sequence>
<dbReference type="InterPro" id="IPR032710">
    <property type="entry name" value="NTF2-like_dom_sf"/>
</dbReference>
<proteinExistence type="inferred from homology"/>
<dbReference type="CDD" id="cd03141">
    <property type="entry name" value="GATase1_Hsp31_like"/>
    <property type="match status" value="1"/>
</dbReference>
<gene>
    <name evidence="6" type="ORF">HBF26_00250</name>
</gene>
<keyword evidence="2" id="KW-0456">Lyase</keyword>
<dbReference type="SUPFAM" id="SSF52317">
    <property type="entry name" value="Class I glutamine amidotransferase-like"/>
    <property type="match status" value="1"/>
</dbReference>
<evidence type="ECO:0000259" key="5">
    <source>
        <dbReference type="Pfam" id="PF01965"/>
    </source>
</evidence>
<evidence type="ECO:0000256" key="3">
    <source>
        <dbReference type="ARBA" id="ARBA00038493"/>
    </source>
</evidence>
<dbReference type="Gene3D" id="3.10.450.50">
    <property type="match status" value="1"/>
</dbReference>
<dbReference type="InterPro" id="IPR029062">
    <property type="entry name" value="Class_I_gatase-like"/>
</dbReference>
<feature type="domain" description="DJ-1/PfpI" evidence="5">
    <location>
        <begin position="192"/>
        <end position="380"/>
    </location>
</feature>
<reference evidence="6 7" key="1">
    <citation type="journal article" date="2011" name="Curr. Microbiol.">
        <title>Luteibacter jiangsuensis sp. nov.: a methamidophos-degrading bacterium isolated from a methamidophos-manufacturing factory.</title>
        <authorList>
            <person name="Wang L."/>
            <person name="Wang G.L."/>
            <person name="Li S.P."/>
            <person name="Jiang J.D."/>
        </authorList>
    </citation>
    <scope>NUCLEOTIDE SEQUENCE [LARGE SCALE GENOMIC DNA]</scope>
    <source>
        <strain evidence="6 7">CGMCC 1.10133</strain>
    </source>
</reference>
<dbReference type="InterPro" id="IPR050325">
    <property type="entry name" value="Prot/Nucl_acid_deglycase"/>
</dbReference>
<comment type="caution">
    <text evidence="6">The sequence shown here is derived from an EMBL/GenBank/DDBJ whole genome shotgun (WGS) entry which is preliminary data.</text>
</comment>
<feature type="signal peptide" evidence="4">
    <location>
        <begin position="1"/>
        <end position="41"/>
    </location>
</feature>
<dbReference type="PANTHER" id="PTHR48094:SF11">
    <property type="entry name" value="GLUTATHIONE-INDEPENDENT GLYOXALASE HSP31-RELATED"/>
    <property type="match status" value="1"/>
</dbReference>
<feature type="chain" id="PRO_5046835851" description="DJ-1/PfpI domain-containing protein" evidence="4">
    <location>
        <begin position="42"/>
        <end position="390"/>
    </location>
</feature>
<evidence type="ECO:0000256" key="1">
    <source>
        <dbReference type="ARBA" id="ARBA00023016"/>
    </source>
</evidence>
<dbReference type="RefSeq" id="WP_167121925.1">
    <property type="nucleotide sequence ID" value="NZ_JAAQQR010000001.1"/>
</dbReference>
<comment type="similarity">
    <text evidence="3">Belongs to the peptidase C56 family. HSP31-like subfamily.</text>
</comment>
<dbReference type="EMBL" id="JAAQQR010000001">
    <property type="protein sequence ID" value="NID03297.1"/>
    <property type="molecule type" value="Genomic_DNA"/>
</dbReference>
<dbReference type="Pfam" id="PF12893">
    <property type="entry name" value="Lumazine_bd_2"/>
    <property type="match status" value="1"/>
</dbReference>
<dbReference type="InterPro" id="IPR039437">
    <property type="entry name" value="FrzH/put_lumazine-bd"/>
</dbReference>
<dbReference type="Gene3D" id="3.40.50.880">
    <property type="match status" value="1"/>
</dbReference>
<accession>A0ABX0Q0S6</accession>
<keyword evidence="7" id="KW-1185">Reference proteome</keyword>
<organism evidence="6 7">
    <name type="scientific">Luteibacter jiangsuensis</name>
    <dbReference type="NCBI Taxonomy" id="637577"/>
    <lineage>
        <taxon>Bacteria</taxon>
        <taxon>Pseudomonadati</taxon>
        <taxon>Pseudomonadota</taxon>
        <taxon>Gammaproteobacteria</taxon>
        <taxon>Lysobacterales</taxon>
        <taxon>Rhodanobacteraceae</taxon>
        <taxon>Luteibacter</taxon>
    </lineage>
</organism>
<evidence type="ECO:0000256" key="4">
    <source>
        <dbReference type="SAM" id="SignalP"/>
    </source>
</evidence>
<keyword evidence="1" id="KW-0346">Stress response</keyword>